<dbReference type="PROSITE" id="PS51292">
    <property type="entry name" value="ZF_RING_CH"/>
    <property type="match status" value="1"/>
</dbReference>
<accession>A0A225AJX5</accession>
<dbReference type="EMBL" id="LFMY01000003">
    <property type="protein sequence ID" value="OKL61822.1"/>
    <property type="molecule type" value="Genomic_DNA"/>
</dbReference>
<dbReference type="PANTHER" id="PTHR46347:SF1">
    <property type="entry name" value="RING_FYVE_PHD ZINC FINGER SUPERFAMILY PROTEIN"/>
    <property type="match status" value="1"/>
</dbReference>
<feature type="transmembrane region" description="Helical" evidence="5">
    <location>
        <begin position="149"/>
        <end position="178"/>
    </location>
</feature>
<keyword evidence="1" id="KW-0479">Metal-binding</keyword>
<sequence>MFSSSSRRTPAWTWPDDLPGSTPGAFPEPAQAEPDAAGSSQSTQDIPHRPKRHYPPRTCRICLDTVYPTSVPESEYLPSMLQSKPRVVYVSSDPELGRLLRPCKCKGSSRYVHEGCLQSWRHADPSYGRRNYWQCPTCRFRYRFQRVIWARWITSALAQLVLTCSILLFTIFALGFVADPIINLYLDPVDTIVGSEFWESTHVLDLPDLDEEPTWLEHFLKGLASLGVLSIIKAFVALSPWRWWHLRGSGLISNGGRTTGRSRVASINWLVVLFGVATFLVAVYKGVRHWVRNALEKAGERVLDVQDDDDDDDADDVDVDGAVNVRRSTASFANSWSTRQSQARYVSCSLDAGHGLGEGETASLMDPTMRGSLVESAMALV</sequence>
<evidence type="ECO:0000256" key="3">
    <source>
        <dbReference type="ARBA" id="ARBA00022833"/>
    </source>
</evidence>
<evidence type="ECO:0000259" key="6">
    <source>
        <dbReference type="PROSITE" id="PS51292"/>
    </source>
</evidence>
<evidence type="ECO:0000313" key="7">
    <source>
        <dbReference type="EMBL" id="OKL61822.1"/>
    </source>
</evidence>
<dbReference type="InterPro" id="IPR011016">
    <property type="entry name" value="Znf_RING-CH"/>
</dbReference>
<evidence type="ECO:0000256" key="2">
    <source>
        <dbReference type="ARBA" id="ARBA00022771"/>
    </source>
</evidence>
<feature type="domain" description="RING-CH-type" evidence="6">
    <location>
        <begin position="51"/>
        <end position="145"/>
    </location>
</feature>
<keyword evidence="5" id="KW-1133">Transmembrane helix</keyword>
<keyword evidence="5" id="KW-0472">Membrane</keyword>
<keyword evidence="8" id="KW-1185">Reference proteome</keyword>
<keyword evidence="2" id="KW-0863">Zinc-finger</keyword>
<protein>
    <recommendedName>
        <fullName evidence="6">RING-CH-type domain-containing protein</fullName>
    </recommendedName>
</protein>
<name>A0A225AJX5_TALAT</name>
<dbReference type="GO" id="GO:0008270">
    <property type="term" value="F:zinc ion binding"/>
    <property type="evidence" value="ECO:0007669"/>
    <property type="project" value="UniProtKB-KW"/>
</dbReference>
<evidence type="ECO:0000256" key="5">
    <source>
        <dbReference type="SAM" id="Phobius"/>
    </source>
</evidence>
<keyword evidence="3" id="KW-0862">Zinc</keyword>
<dbReference type="Pfam" id="PF12906">
    <property type="entry name" value="RINGv"/>
    <property type="match status" value="1"/>
</dbReference>
<reference evidence="7 8" key="1">
    <citation type="submission" date="2015-06" db="EMBL/GenBank/DDBJ databases">
        <title>Talaromyces atroroseus IBT 11181 draft genome.</title>
        <authorList>
            <person name="Rasmussen K.B."/>
            <person name="Rasmussen S."/>
            <person name="Petersen B."/>
            <person name="Sicheritz-Ponten T."/>
            <person name="Mortensen U.H."/>
            <person name="Thrane U."/>
        </authorList>
    </citation>
    <scope>NUCLEOTIDE SEQUENCE [LARGE SCALE GENOMIC DNA]</scope>
    <source>
        <strain evidence="7 8">IBT 11181</strain>
    </source>
</reference>
<proteinExistence type="predicted"/>
<dbReference type="CDD" id="cd16495">
    <property type="entry name" value="RING_CH-C4HC3_MARCH"/>
    <property type="match status" value="1"/>
</dbReference>
<dbReference type="GeneID" id="31002777"/>
<dbReference type="Gene3D" id="3.30.40.10">
    <property type="entry name" value="Zinc/RING finger domain, C3HC4 (zinc finger)"/>
    <property type="match status" value="1"/>
</dbReference>
<keyword evidence="5" id="KW-0812">Transmembrane</keyword>
<dbReference type="STRING" id="1441469.A0A225AJX5"/>
<dbReference type="RefSeq" id="XP_020121943.1">
    <property type="nucleotide sequence ID" value="XM_020265128.1"/>
</dbReference>
<organism evidence="7 8">
    <name type="scientific">Talaromyces atroroseus</name>
    <dbReference type="NCBI Taxonomy" id="1441469"/>
    <lineage>
        <taxon>Eukaryota</taxon>
        <taxon>Fungi</taxon>
        <taxon>Dikarya</taxon>
        <taxon>Ascomycota</taxon>
        <taxon>Pezizomycotina</taxon>
        <taxon>Eurotiomycetes</taxon>
        <taxon>Eurotiomycetidae</taxon>
        <taxon>Eurotiales</taxon>
        <taxon>Trichocomaceae</taxon>
        <taxon>Talaromyces</taxon>
        <taxon>Talaromyces sect. Trachyspermi</taxon>
    </lineage>
</organism>
<dbReference type="InterPro" id="IPR013083">
    <property type="entry name" value="Znf_RING/FYVE/PHD"/>
</dbReference>
<feature type="transmembrane region" description="Helical" evidence="5">
    <location>
        <begin position="223"/>
        <end position="244"/>
    </location>
</feature>
<dbReference type="SUPFAM" id="SSF57850">
    <property type="entry name" value="RING/U-box"/>
    <property type="match status" value="1"/>
</dbReference>
<evidence type="ECO:0000256" key="4">
    <source>
        <dbReference type="SAM" id="MobiDB-lite"/>
    </source>
</evidence>
<comment type="caution">
    <text evidence="7">The sequence shown here is derived from an EMBL/GenBank/DDBJ whole genome shotgun (WGS) entry which is preliminary data.</text>
</comment>
<evidence type="ECO:0000256" key="1">
    <source>
        <dbReference type="ARBA" id="ARBA00022723"/>
    </source>
</evidence>
<dbReference type="AlphaFoldDB" id="A0A225AJX5"/>
<dbReference type="OrthoDB" id="264354at2759"/>
<dbReference type="PANTHER" id="PTHR46347">
    <property type="entry name" value="RING/FYVE/PHD ZINC FINGER SUPERFAMILY PROTEIN"/>
    <property type="match status" value="1"/>
</dbReference>
<dbReference type="SMART" id="SM00744">
    <property type="entry name" value="RINGv"/>
    <property type="match status" value="1"/>
</dbReference>
<dbReference type="Proteomes" id="UP000214365">
    <property type="component" value="Unassembled WGS sequence"/>
</dbReference>
<evidence type="ECO:0000313" key="8">
    <source>
        <dbReference type="Proteomes" id="UP000214365"/>
    </source>
</evidence>
<feature type="transmembrane region" description="Helical" evidence="5">
    <location>
        <begin position="265"/>
        <end position="284"/>
    </location>
</feature>
<feature type="region of interest" description="Disordered" evidence="4">
    <location>
        <begin position="1"/>
        <end position="54"/>
    </location>
</feature>
<gene>
    <name evidence="7" type="ORF">UA08_03022</name>
</gene>